<dbReference type="EMBL" id="JACMYC010000018">
    <property type="protein sequence ID" value="MBC2962269.1"/>
    <property type="molecule type" value="Genomic_DNA"/>
</dbReference>
<comment type="caution">
    <text evidence="2">The sequence shown here is derived from an EMBL/GenBank/DDBJ whole genome shotgun (WGS) entry which is preliminary data.</text>
</comment>
<dbReference type="Gene3D" id="1.25.40.340">
    <property type="match status" value="1"/>
</dbReference>
<dbReference type="InterPro" id="IPR050270">
    <property type="entry name" value="DegV_domain_contain"/>
</dbReference>
<feature type="non-terminal residue" evidence="2">
    <location>
        <position position="162"/>
    </location>
</feature>
<name>A0ABR6UCT7_9ACTN</name>
<dbReference type="PANTHER" id="PTHR33434:SF4">
    <property type="entry name" value="PHOSPHATASE PROTEIN"/>
    <property type="match status" value="1"/>
</dbReference>
<evidence type="ECO:0000259" key="1">
    <source>
        <dbReference type="PROSITE" id="PS51480"/>
    </source>
</evidence>
<dbReference type="PROSITE" id="PS51480">
    <property type="entry name" value="DHAL"/>
    <property type="match status" value="1"/>
</dbReference>
<sequence>MEEVPGRGAISLAVVLRFVDIAVEALAEAREEVDALNVYPVPDGDTGTNMWLTVSAARDAVREATGGGDPAAELGPALAALARGALLGARGNSGVIFSEMLGAIARRIASGAPDERNAVVMAEALRQANDAAYAAVGRPVEGTMLTVGRAAADAAAERAAAP</sequence>
<reference evidence="2 3" key="1">
    <citation type="submission" date="2020-08" db="EMBL/GenBank/DDBJ databases">
        <title>novel species in genus Nocardioides.</title>
        <authorList>
            <person name="Zhang G."/>
        </authorList>
    </citation>
    <scope>NUCLEOTIDE SEQUENCE [LARGE SCALE GENOMIC DNA]</scope>
    <source>
        <strain evidence="2 3">SC8A-24</strain>
    </source>
</reference>
<evidence type="ECO:0000313" key="3">
    <source>
        <dbReference type="Proteomes" id="UP000604001"/>
    </source>
</evidence>
<dbReference type="InterPro" id="IPR036117">
    <property type="entry name" value="DhaL_dom_sf"/>
</dbReference>
<dbReference type="RefSeq" id="WP_186347439.1">
    <property type="nucleotide sequence ID" value="NZ_JACMYC010000018.1"/>
</dbReference>
<dbReference type="SMART" id="SM01120">
    <property type="entry name" value="Dak2"/>
    <property type="match status" value="1"/>
</dbReference>
<proteinExistence type="predicted"/>
<accession>A0ABR6UCT7</accession>
<dbReference type="SUPFAM" id="SSF101473">
    <property type="entry name" value="DhaL-like"/>
    <property type="match status" value="1"/>
</dbReference>
<organism evidence="2 3">
    <name type="scientific">Nocardioides deserti</name>
    <dbReference type="NCBI Taxonomy" id="1588644"/>
    <lineage>
        <taxon>Bacteria</taxon>
        <taxon>Bacillati</taxon>
        <taxon>Actinomycetota</taxon>
        <taxon>Actinomycetes</taxon>
        <taxon>Propionibacteriales</taxon>
        <taxon>Nocardioidaceae</taxon>
        <taxon>Nocardioides</taxon>
    </lineage>
</organism>
<dbReference type="Pfam" id="PF02734">
    <property type="entry name" value="Dak2"/>
    <property type="match status" value="1"/>
</dbReference>
<dbReference type="Proteomes" id="UP000604001">
    <property type="component" value="Unassembled WGS sequence"/>
</dbReference>
<gene>
    <name evidence="2" type="ORF">H7344_18425</name>
</gene>
<dbReference type="PANTHER" id="PTHR33434">
    <property type="entry name" value="DEGV DOMAIN-CONTAINING PROTEIN DR_1986-RELATED"/>
    <property type="match status" value="1"/>
</dbReference>
<dbReference type="InterPro" id="IPR004007">
    <property type="entry name" value="DhaL_dom"/>
</dbReference>
<evidence type="ECO:0000313" key="2">
    <source>
        <dbReference type="EMBL" id="MBC2962269.1"/>
    </source>
</evidence>
<keyword evidence="3" id="KW-1185">Reference proteome</keyword>
<feature type="domain" description="DhaL" evidence="1">
    <location>
        <begin position="13"/>
        <end position="162"/>
    </location>
</feature>
<protein>
    <submittedName>
        <fullName evidence="2">DAK2 domain-containing protein</fullName>
    </submittedName>
</protein>